<accession>A0A1M4XA73</accession>
<dbReference type="PANTHER" id="PTHR33678">
    <property type="entry name" value="BLL1576 PROTEIN"/>
    <property type="match status" value="1"/>
</dbReference>
<dbReference type="Pfam" id="PF03050">
    <property type="entry name" value="DDE_Tnp_IS66"/>
    <property type="match status" value="1"/>
</dbReference>
<feature type="domain" description="Transposase IS66 central" evidence="1">
    <location>
        <begin position="3"/>
        <end position="86"/>
    </location>
</feature>
<evidence type="ECO:0000313" key="3">
    <source>
        <dbReference type="Proteomes" id="UP000184423"/>
    </source>
</evidence>
<dbReference type="Proteomes" id="UP000184423">
    <property type="component" value="Unassembled WGS sequence"/>
</dbReference>
<evidence type="ECO:0000313" key="2">
    <source>
        <dbReference type="EMBL" id="SHE90265.1"/>
    </source>
</evidence>
<dbReference type="AlphaFoldDB" id="A0A1M4XA73"/>
<protein>
    <submittedName>
        <fullName evidence="2">IS66 C-terminal element</fullName>
    </submittedName>
</protein>
<reference evidence="3" key="1">
    <citation type="submission" date="2016-11" db="EMBL/GenBank/DDBJ databases">
        <authorList>
            <person name="Varghese N."/>
            <person name="Submissions S."/>
        </authorList>
    </citation>
    <scope>NUCLEOTIDE SEQUENCE [LARGE SCALE GENOMIC DNA]</scope>
    <source>
        <strain evidence="3">DSM 10124</strain>
    </source>
</reference>
<dbReference type="RefSeq" id="WP_073248618.1">
    <property type="nucleotide sequence ID" value="NZ_FQVG01000022.1"/>
</dbReference>
<keyword evidence="3" id="KW-1185">Reference proteome</keyword>
<organism evidence="2 3">
    <name type="scientific">Caloramator proteoclasticus DSM 10124</name>
    <dbReference type="NCBI Taxonomy" id="1121262"/>
    <lineage>
        <taxon>Bacteria</taxon>
        <taxon>Bacillati</taxon>
        <taxon>Bacillota</taxon>
        <taxon>Clostridia</taxon>
        <taxon>Eubacteriales</taxon>
        <taxon>Clostridiaceae</taxon>
        <taxon>Caloramator</taxon>
    </lineage>
</organism>
<evidence type="ECO:0000259" key="1">
    <source>
        <dbReference type="Pfam" id="PF03050"/>
    </source>
</evidence>
<dbReference type="PANTHER" id="PTHR33678:SF1">
    <property type="entry name" value="BLL1576 PROTEIN"/>
    <property type="match status" value="1"/>
</dbReference>
<dbReference type="InterPro" id="IPR004291">
    <property type="entry name" value="Transposase_IS66_central"/>
</dbReference>
<gene>
    <name evidence="2" type="ORF">SAMN02746091_01362</name>
</gene>
<proteinExistence type="predicted"/>
<dbReference type="InterPro" id="IPR052344">
    <property type="entry name" value="Transposase-related"/>
</dbReference>
<sequence>MILRTEKLTPILDNFIDYVEREIKDALPRSPLGKALDYAKKHLPGLKNVLLDGSLEVDNNAAERAIKPFVIRRKNFLFANTAKGATACSNIYSIVETTKANKLVVERYLVYLFDNLSKIDVSDSESLDNLMPWSNKILENMKIKDRK</sequence>
<name>A0A1M4XA73_9CLOT</name>
<dbReference type="EMBL" id="FQVG01000022">
    <property type="protein sequence ID" value="SHE90265.1"/>
    <property type="molecule type" value="Genomic_DNA"/>
</dbReference>